<protein>
    <submittedName>
        <fullName evidence="4">TatD family hydrolase</fullName>
    </submittedName>
</protein>
<feature type="binding site" evidence="3">
    <location>
        <position position="8"/>
    </location>
    <ligand>
        <name>a divalent metal cation</name>
        <dbReference type="ChEBI" id="CHEBI:60240"/>
        <label>1</label>
    </ligand>
</feature>
<dbReference type="AlphaFoldDB" id="A0A9D1SQK9"/>
<feature type="binding site" evidence="3">
    <location>
        <position position="6"/>
    </location>
    <ligand>
        <name>a divalent metal cation</name>
        <dbReference type="ChEBI" id="CHEBI:60240"/>
        <label>1</label>
    </ligand>
</feature>
<dbReference type="InterPro" id="IPR001130">
    <property type="entry name" value="TatD-like"/>
</dbReference>
<dbReference type="PANTHER" id="PTHR46124:SF2">
    <property type="entry name" value="D-AMINOACYL-TRNA DEACYLASE"/>
    <property type="match status" value="1"/>
</dbReference>
<dbReference type="PIRSF" id="PIRSF005902">
    <property type="entry name" value="DNase_TatD"/>
    <property type="match status" value="1"/>
</dbReference>
<sequence>MLIDTHTHIDMDNFKDRFDEILKTADEYGVKKVVIPGVEPAGFSRIVELCEKYDNVYGAVGVHPEEVGAFDEGAQNLMREYLKHPKIIAVGEVGLDYYWDKSQIERQKEIFERQILIAKDAKKPVLVHDREAHLDTFEILKKTNAKETGVVMHCFSGSPEFALECVKEGFYIALGGVVTFKNAKKVKEVAKVVPLEKLLLETDAPYMTPVPYRGKENQPAYVKFVAQEIAALRNISFEEVANATTANAKRLLGI</sequence>
<organism evidence="4 5">
    <name type="scientific">Candidatus Limenecus avicola</name>
    <dbReference type="NCBI Taxonomy" id="2840847"/>
    <lineage>
        <taxon>Bacteria</taxon>
        <taxon>Bacillati</taxon>
        <taxon>Bacillota</taxon>
        <taxon>Clostridia</taxon>
        <taxon>Eubacteriales</taxon>
        <taxon>Clostridiaceae</taxon>
        <taxon>Clostridiaceae incertae sedis</taxon>
        <taxon>Candidatus Limenecus</taxon>
    </lineage>
</organism>
<dbReference type="InterPro" id="IPR015991">
    <property type="entry name" value="TatD/YcfH-like"/>
</dbReference>
<dbReference type="PROSITE" id="PS01137">
    <property type="entry name" value="TATD_1"/>
    <property type="match status" value="1"/>
</dbReference>
<evidence type="ECO:0000256" key="2">
    <source>
        <dbReference type="ARBA" id="ARBA00022801"/>
    </source>
</evidence>
<proteinExistence type="predicted"/>
<dbReference type="EMBL" id="DVOD01000022">
    <property type="protein sequence ID" value="HIU92138.1"/>
    <property type="molecule type" value="Genomic_DNA"/>
</dbReference>
<dbReference type="GO" id="GO:0016788">
    <property type="term" value="F:hydrolase activity, acting on ester bonds"/>
    <property type="evidence" value="ECO:0007669"/>
    <property type="project" value="InterPro"/>
</dbReference>
<dbReference type="SUPFAM" id="SSF51556">
    <property type="entry name" value="Metallo-dependent hydrolases"/>
    <property type="match status" value="1"/>
</dbReference>
<dbReference type="FunFam" id="3.20.20.140:FF:000005">
    <property type="entry name" value="TatD family hydrolase"/>
    <property type="match status" value="1"/>
</dbReference>
<feature type="binding site" evidence="3">
    <location>
        <position position="153"/>
    </location>
    <ligand>
        <name>a divalent metal cation</name>
        <dbReference type="ChEBI" id="CHEBI:60240"/>
        <label>2</label>
    </ligand>
</feature>
<dbReference type="GO" id="GO:0046872">
    <property type="term" value="F:metal ion binding"/>
    <property type="evidence" value="ECO:0007669"/>
    <property type="project" value="UniProtKB-KW"/>
</dbReference>
<feature type="binding site" evidence="3">
    <location>
        <position position="128"/>
    </location>
    <ligand>
        <name>a divalent metal cation</name>
        <dbReference type="ChEBI" id="CHEBI:60240"/>
        <label>2</label>
    </ligand>
</feature>
<dbReference type="NCBIfam" id="TIGR00010">
    <property type="entry name" value="YchF/TatD family DNA exonuclease"/>
    <property type="match status" value="1"/>
</dbReference>
<evidence type="ECO:0000313" key="4">
    <source>
        <dbReference type="EMBL" id="HIU92138.1"/>
    </source>
</evidence>
<name>A0A9D1SQK9_9CLOT</name>
<reference evidence="4" key="2">
    <citation type="journal article" date="2021" name="PeerJ">
        <title>Extensive microbial diversity within the chicken gut microbiome revealed by metagenomics and culture.</title>
        <authorList>
            <person name="Gilroy R."/>
            <person name="Ravi A."/>
            <person name="Getino M."/>
            <person name="Pursley I."/>
            <person name="Horton D.L."/>
            <person name="Alikhan N.F."/>
            <person name="Baker D."/>
            <person name="Gharbi K."/>
            <person name="Hall N."/>
            <person name="Watson M."/>
            <person name="Adriaenssens E.M."/>
            <person name="Foster-Nyarko E."/>
            <person name="Jarju S."/>
            <person name="Secka A."/>
            <person name="Antonio M."/>
            <person name="Oren A."/>
            <person name="Chaudhuri R.R."/>
            <person name="La Ragione R."/>
            <person name="Hildebrand F."/>
            <person name="Pallen M.J."/>
        </authorList>
    </citation>
    <scope>NUCLEOTIDE SEQUENCE</scope>
    <source>
        <strain evidence="4">CHK154-7741</strain>
    </source>
</reference>
<evidence type="ECO:0000313" key="5">
    <source>
        <dbReference type="Proteomes" id="UP000886748"/>
    </source>
</evidence>
<dbReference type="GO" id="GO:0005829">
    <property type="term" value="C:cytosol"/>
    <property type="evidence" value="ECO:0007669"/>
    <property type="project" value="TreeGrafter"/>
</dbReference>
<gene>
    <name evidence="4" type="ORF">IAD26_03270</name>
</gene>
<comment type="caution">
    <text evidence="4">The sequence shown here is derived from an EMBL/GenBank/DDBJ whole genome shotgun (WGS) entry which is preliminary data.</text>
</comment>
<dbReference type="InterPro" id="IPR018228">
    <property type="entry name" value="DNase_TatD-rel_CS"/>
</dbReference>
<feature type="binding site" evidence="3">
    <location>
        <position position="203"/>
    </location>
    <ligand>
        <name>a divalent metal cation</name>
        <dbReference type="ChEBI" id="CHEBI:60240"/>
        <label>1</label>
    </ligand>
</feature>
<dbReference type="PROSITE" id="PS01091">
    <property type="entry name" value="TATD_3"/>
    <property type="match status" value="1"/>
</dbReference>
<keyword evidence="2 4" id="KW-0378">Hydrolase</keyword>
<dbReference type="Pfam" id="PF01026">
    <property type="entry name" value="TatD_DNase"/>
    <property type="match status" value="1"/>
</dbReference>
<dbReference type="PANTHER" id="PTHR46124">
    <property type="entry name" value="D-AMINOACYL-TRNA DEACYLASE"/>
    <property type="match status" value="1"/>
</dbReference>
<reference evidence="4" key="1">
    <citation type="submission" date="2020-10" db="EMBL/GenBank/DDBJ databases">
        <authorList>
            <person name="Gilroy R."/>
        </authorList>
    </citation>
    <scope>NUCLEOTIDE SEQUENCE</scope>
    <source>
        <strain evidence="4">CHK154-7741</strain>
    </source>
</reference>
<dbReference type="Proteomes" id="UP000886748">
    <property type="component" value="Unassembled WGS sequence"/>
</dbReference>
<dbReference type="CDD" id="cd01310">
    <property type="entry name" value="TatD_DNAse"/>
    <property type="match status" value="1"/>
</dbReference>
<dbReference type="GO" id="GO:0004536">
    <property type="term" value="F:DNA nuclease activity"/>
    <property type="evidence" value="ECO:0007669"/>
    <property type="project" value="InterPro"/>
</dbReference>
<dbReference type="InterPro" id="IPR032466">
    <property type="entry name" value="Metal_Hydrolase"/>
</dbReference>
<dbReference type="Gene3D" id="3.20.20.140">
    <property type="entry name" value="Metal-dependent hydrolases"/>
    <property type="match status" value="1"/>
</dbReference>
<evidence type="ECO:0000256" key="3">
    <source>
        <dbReference type="PIRSR" id="PIRSR005902-1"/>
    </source>
</evidence>
<accession>A0A9D1SQK9</accession>
<keyword evidence="1 3" id="KW-0479">Metal-binding</keyword>
<evidence type="ECO:0000256" key="1">
    <source>
        <dbReference type="ARBA" id="ARBA00022723"/>
    </source>
</evidence>
<feature type="binding site" evidence="3">
    <location>
        <position position="92"/>
    </location>
    <ligand>
        <name>a divalent metal cation</name>
        <dbReference type="ChEBI" id="CHEBI:60240"/>
        <label>1</label>
    </ligand>
</feature>